<comment type="subcellular location">
    <subcellularLocation>
        <location evidence="1">Cell envelope</location>
    </subcellularLocation>
</comment>
<dbReference type="InterPro" id="IPR050553">
    <property type="entry name" value="Thioredoxin_ResA/DsbE_sf"/>
</dbReference>
<dbReference type="PANTHER" id="PTHR42852:SF6">
    <property type="entry name" value="THIOL:DISULFIDE INTERCHANGE PROTEIN DSBE"/>
    <property type="match status" value="1"/>
</dbReference>
<dbReference type="InterPro" id="IPR036249">
    <property type="entry name" value="Thioredoxin-like_sf"/>
</dbReference>
<gene>
    <name evidence="6" type="ORF">GCM10022271_09310</name>
</gene>
<keyword evidence="3" id="KW-1015">Disulfide bond</keyword>
<accession>A0ABP7H0N4</accession>
<evidence type="ECO:0000256" key="1">
    <source>
        <dbReference type="ARBA" id="ARBA00004196"/>
    </source>
</evidence>
<keyword evidence="4" id="KW-0676">Redox-active center</keyword>
<dbReference type="PANTHER" id="PTHR42852">
    <property type="entry name" value="THIOL:DISULFIDE INTERCHANGE PROTEIN DSBE"/>
    <property type="match status" value="1"/>
</dbReference>
<dbReference type="Proteomes" id="UP001501456">
    <property type="component" value="Unassembled WGS sequence"/>
</dbReference>
<dbReference type="EMBL" id="BAABBI010000001">
    <property type="protein sequence ID" value="GAA3779194.1"/>
    <property type="molecule type" value="Genomic_DNA"/>
</dbReference>
<dbReference type="CDD" id="cd02966">
    <property type="entry name" value="TlpA_like_family"/>
    <property type="match status" value="1"/>
</dbReference>
<organism evidence="6 7">
    <name type="scientific">Corallibacter vietnamensis</name>
    <dbReference type="NCBI Taxonomy" id="904130"/>
    <lineage>
        <taxon>Bacteria</taxon>
        <taxon>Pseudomonadati</taxon>
        <taxon>Bacteroidota</taxon>
        <taxon>Flavobacteriia</taxon>
        <taxon>Flavobacteriales</taxon>
        <taxon>Flavobacteriaceae</taxon>
        <taxon>Corallibacter</taxon>
    </lineage>
</organism>
<evidence type="ECO:0000259" key="5">
    <source>
        <dbReference type="PROSITE" id="PS51352"/>
    </source>
</evidence>
<reference evidence="7" key="1">
    <citation type="journal article" date="2019" name="Int. J. Syst. Evol. Microbiol.">
        <title>The Global Catalogue of Microorganisms (GCM) 10K type strain sequencing project: providing services to taxonomists for standard genome sequencing and annotation.</title>
        <authorList>
            <consortium name="The Broad Institute Genomics Platform"/>
            <consortium name="The Broad Institute Genome Sequencing Center for Infectious Disease"/>
            <person name="Wu L."/>
            <person name="Ma J."/>
        </authorList>
    </citation>
    <scope>NUCLEOTIDE SEQUENCE [LARGE SCALE GENOMIC DNA]</scope>
    <source>
        <strain evidence="7">JCM 17525</strain>
    </source>
</reference>
<comment type="caution">
    <text evidence="6">The sequence shown here is derived from an EMBL/GenBank/DDBJ whole genome shotgun (WGS) entry which is preliminary data.</text>
</comment>
<keyword evidence="7" id="KW-1185">Reference proteome</keyword>
<proteinExistence type="predicted"/>
<dbReference type="InterPro" id="IPR013766">
    <property type="entry name" value="Thioredoxin_domain"/>
</dbReference>
<evidence type="ECO:0000256" key="3">
    <source>
        <dbReference type="ARBA" id="ARBA00023157"/>
    </source>
</evidence>
<dbReference type="SUPFAM" id="SSF52833">
    <property type="entry name" value="Thioredoxin-like"/>
    <property type="match status" value="1"/>
</dbReference>
<dbReference type="Gene3D" id="3.40.30.10">
    <property type="entry name" value="Glutaredoxin"/>
    <property type="match status" value="1"/>
</dbReference>
<dbReference type="InterPro" id="IPR012336">
    <property type="entry name" value="Thioredoxin-like_fold"/>
</dbReference>
<keyword evidence="2" id="KW-0201">Cytochrome c-type biogenesis</keyword>
<name>A0ABP7H0N4_9FLAO</name>
<sequence>MKKHQKFIKLLLIIIIVIGLSNCQKKKSSYEKDVNLEQVNLYYRYKNDTLIKSVLLDETNVEFNNEFSMLKRKSDKEDLNFHFNLETPRLFKFYSFEPMSIPFMVYVTPGDSLVYRLENNTIIFKGTNAAHYNFFKELNDLNLKYPDYDEKLGLSDFIENRKTDYQKRLDFLEEYAKDRNTSNSFYQKIRAVLRFQYINGMLNTKLLPKGAITDYTDYLKDIDVEIFNRNDQDDNVYFQLALTNYIKVITEMKLGDNAFSREVLEFQLNFIEKHLKGETKEYAITKMLSEFNKQLDLKNIDILQDKIDNYLPQIENEKFKAVLQKVNRRLNTINNQLIDKVFSDTLINPEGEILTFKEVLKEQKDKTKIIDFWASWCAPCIKEIKNSYQYRQQLIKEKNISFIYVSIDKDPEKWKQKVEELEEFGMDKYQYLIPETNNSNLRTFFNVASIPHYAILDGKNNVFLMNAPSPNNTVQFNDIIDKIEAIEK</sequence>
<dbReference type="Pfam" id="PF13905">
    <property type="entry name" value="Thioredoxin_8"/>
    <property type="match status" value="1"/>
</dbReference>
<evidence type="ECO:0000313" key="7">
    <source>
        <dbReference type="Proteomes" id="UP001501456"/>
    </source>
</evidence>
<feature type="domain" description="Thioredoxin" evidence="5">
    <location>
        <begin position="335"/>
        <end position="488"/>
    </location>
</feature>
<evidence type="ECO:0000313" key="6">
    <source>
        <dbReference type="EMBL" id="GAA3779194.1"/>
    </source>
</evidence>
<evidence type="ECO:0000256" key="2">
    <source>
        <dbReference type="ARBA" id="ARBA00022748"/>
    </source>
</evidence>
<protein>
    <submittedName>
        <fullName evidence="6">TlpA disulfide reductase family protein</fullName>
    </submittedName>
</protein>
<dbReference type="PROSITE" id="PS51352">
    <property type="entry name" value="THIOREDOXIN_2"/>
    <property type="match status" value="1"/>
</dbReference>
<evidence type="ECO:0000256" key="4">
    <source>
        <dbReference type="ARBA" id="ARBA00023284"/>
    </source>
</evidence>
<dbReference type="RefSeq" id="WP_344727614.1">
    <property type="nucleotide sequence ID" value="NZ_BAABBI010000001.1"/>
</dbReference>